<proteinExistence type="predicted"/>
<comment type="caution">
    <text evidence="1">The sequence shown here is derived from an EMBL/GenBank/DDBJ whole genome shotgun (WGS) entry which is preliminary data.</text>
</comment>
<name>A0A0F9DBE0_9ZZZZ</name>
<protein>
    <submittedName>
        <fullName evidence="1">Uncharacterized protein</fullName>
    </submittedName>
</protein>
<accession>A0A0F9DBE0</accession>
<sequence>MARFKDLSGERFGRLVAIKPAGQDLKGSYRWECLCDCGETTNVTGYNLGLNTNSCGKCLVLYQTHGDYKTRFYGAWSNMKKRVKNNLYYSNISICKEWNTYLNFKADMHKTYLAHIDKYGEKETTLDRLDNNKSYYKNNCRWATWRQQLNNTRRVQGNLVEEQDM</sequence>
<dbReference type="EMBL" id="LAZR01042511">
    <property type="protein sequence ID" value="KKL09368.1"/>
    <property type="molecule type" value="Genomic_DNA"/>
</dbReference>
<evidence type="ECO:0000313" key="1">
    <source>
        <dbReference type="EMBL" id="KKL09368.1"/>
    </source>
</evidence>
<dbReference type="AlphaFoldDB" id="A0A0F9DBE0"/>
<organism evidence="1">
    <name type="scientific">marine sediment metagenome</name>
    <dbReference type="NCBI Taxonomy" id="412755"/>
    <lineage>
        <taxon>unclassified sequences</taxon>
        <taxon>metagenomes</taxon>
        <taxon>ecological metagenomes</taxon>
    </lineage>
</organism>
<gene>
    <name evidence="1" type="ORF">LCGC14_2566570</name>
</gene>
<reference evidence="1" key="1">
    <citation type="journal article" date="2015" name="Nature">
        <title>Complex archaea that bridge the gap between prokaryotes and eukaryotes.</title>
        <authorList>
            <person name="Spang A."/>
            <person name="Saw J.H."/>
            <person name="Jorgensen S.L."/>
            <person name="Zaremba-Niedzwiedzka K."/>
            <person name="Martijn J."/>
            <person name="Lind A.E."/>
            <person name="van Eijk R."/>
            <person name="Schleper C."/>
            <person name="Guy L."/>
            <person name="Ettema T.J."/>
        </authorList>
    </citation>
    <scope>NUCLEOTIDE SEQUENCE</scope>
</reference>